<dbReference type="GO" id="GO:0003729">
    <property type="term" value="F:mRNA binding"/>
    <property type="evidence" value="ECO:0007669"/>
    <property type="project" value="TreeGrafter"/>
</dbReference>
<feature type="compositionally biased region" description="Low complexity" evidence="2">
    <location>
        <begin position="206"/>
        <end position="226"/>
    </location>
</feature>
<sequence>MKLSPGSIFQRQYAARSLRHAKQQIGKNIPAERKFSPRQYNDHPNRPTTTTTTDPLSQFSTRLAPTPHPAPLSYRRTRPVYSTQSQEAHNLVGILELTAQKEGPAAAEAIVERIQRQSGVQLPLRAYHFFIHFYGRQCRVRDMERWYHRLRQDAEMLRKRTLAEASDNNGSRSNGSGDSGNGAPSQRHHGSRAPSDYSSKRSPLPTTATEASGTASSRSAISSYPSDPAFQPEPEPAREPETPRLAPDHYTYTMLLNGYNRAGCTDKALGIWREFLATGLPIEGPIVAVLLDTLGYHNQPQLLVDFWEREIRPMGRRGGEAGESSGGSSGAPSPSPSDAGPAAETRANEPPPYWQTRPLPKNVYNSYIEALLRLERFDQAVDVFTQDMWPAVTNPRLAYGSVPRPNATTSTTTTTTPIAPPRAVGPGLGLPLPLRPAYQQDGHGSPPEGPSEKTLVTIIPTLRNRRQYPQLRRCLHHIQQHYPASVPLMQFILKSGA</sequence>
<feature type="repeat" description="PPR" evidence="1">
    <location>
        <begin position="248"/>
        <end position="282"/>
    </location>
</feature>
<dbReference type="AlphaFoldDB" id="A0A4P9ZR24"/>
<dbReference type="NCBIfam" id="TIGR00756">
    <property type="entry name" value="PPR"/>
    <property type="match status" value="1"/>
</dbReference>
<evidence type="ECO:0000256" key="1">
    <source>
        <dbReference type="PROSITE-ProRule" id="PRU00708"/>
    </source>
</evidence>
<feature type="region of interest" description="Disordered" evidence="2">
    <location>
        <begin position="315"/>
        <end position="358"/>
    </location>
</feature>
<feature type="compositionally biased region" description="Low complexity" evidence="2">
    <location>
        <begin position="330"/>
        <end position="344"/>
    </location>
</feature>
<feature type="region of interest" description="Disordered" evidence="2">
    <location>
        <begin position="163"/>
        <end position="245"/>
    </location>
</feature>
<name>A0A4P9ZR24_9FUNG</name>
<evidence type="ECO:0000256" key="2">
    <source>
        <dbReference type="SAM" id="MobiDB-lite"/>
    </source>
</evidence>
<keyword evidence="4" id="KW-1185">Reference proteome</keyword>
<organism evidence="3 4">
    <name type="scientific">Dimargaris cristalligena</name>
    <dbReference type="NCBI Taxonomy" id="215637"/>
    <lineage>
        <taxon>Eukaryota</taxon>
        <taxon>Fungi</taxon>
        <taxon>Fungi incertae sedis</taxon>
        <taxon>Zoopagomycota</taxon>
        <taxon>Kickxellomycotina</taxon>
        <taxon>Dimargaritomycetes</taxon>
        <taxon>Dimargaritales</taxon>
        <taxon>Dimargaritaceae</taxon>
        <taxon>Dimargaris</taxon>
    </lineage>
</organism>
<gene>
    <name evidence="3" type="ORF">BJ085DRAFT_38170</name>
</gene>
<feature type="region of interest" description="Disordered" evidence="2">
    <location>
        <begin position="19"/>
        <end position="83"/>
    </location>
</feature>
<proteinExistence type="predicted"/>
<feature type="region of interest" description="Disordered" evidence="2">
    <location>
        <begin position="400"/>
        <end position="422"/>
    </location>
</feature>
<reference evidence="4" key="1">
    <citation type="journal article" date="2018" name="Nat. Microbiol.">
        <title>Leveraging single-cell genomics to expand the fungal tree of life.</title>
        <authorList>
            <person name="Ahrendt S.R."/>
            <person name="Quandt C.A."/>
            <person name="Ciobanu D."/>
            <person name="Clum A."/>
            <person name="Salamov A."/>
            <person name="Andreopoulos B."/>
            <person name="Cheng J.F."/>
            <person name="Woyke T."/>
            <person name="Pelin A."/>
            <person name="Henrissat B."/>
            <person name="Reynolds N.K."/>
            <person name="Benny G.L."/>
            <person name="Smith M.E."/>
            <person name="James T.Y."/>
            <person name="Grigoriev I.V."/>
        </authorList>
    </citation>
    <scope>NUCLEOTIDE SEQUENCE [LARGE SCALE GENOMIC DNA]</scope>
    <source>
        <strain evidence="4">RSA 468</strain>
    </source>
</reference>
<evidence type="ECO:0000313" key="3">
    <source>
        <dbReference type="EMBL" id="RKP35956.1"/>
    </source>
</evidence>
<accession>A0A4P9ZR24</accession>
<dbReference type="EMBL" id="ML002747">
    <property type="protein sequence ID" value="RKP35956.1"/>
    <property type="molecule type" value="Genomic_DNA"/>
</dbReference>
<dbReference type="InterPro" id="IPR002885">
    <property type="entry name" value="PPR_rpt"/>
</dbReference>
<feature type="compositionally biased region" description="Polar residues" evidence="2">
    <location>
        <begin position="54"/>
        <end position="63"/>
    </location>
</feature>
<dbReference type="PROSITE" id="PS51375">
    <property type="entry name" value="PPR"/>
    <property type="match status" value="1"/>
</dbReference>
<feature type="compositionally biased region" description="Polar residues" evidence="2">
    <location>
        <begin position="196"/>
        <end position="205"/>
    </location>
</feature>
<dbReference type="Pfam" id="PF01535">
    <property type="entry name" value="PPR"/>
    <property type="match status" value="1"/>
</dbReference>
<dbReference type="InterPro" id="IPR051114">
    <property type="entry name" value="Mito_RNA_Proc_CCM1"/>
</dbReference>
<dbReference type="PANTHER" id="PTHR47934:SF6">
    <property type="entry name" value="MITOCHONDRIAL GROUP I INTRON SPLICING FACTOR CCM1-RELATED"/>
    <property type="match status" value="1"/>
</dbReference>
<dbReference type="Proteomes" id="UP000268162">
    <property type="component" value="Unassembled WGS sequence"/>
</dbReference>
<dbReference type="GO" id="GO:0005739">
    <property type="term" value="C:mitochondrion"/>
    <property type="evidence" value="ECO:0007669"/>
    <property type="project" value="TreeGrafter"/>
</dbReference>
<feature type="compositionally biased region" description="Basic and acidic residues" evidence="2">
    <location>
        <begin position="30"/>
        <end position="45"/>
    </location>
</feature>
<feature type="compositionally biased region" description="Low complexity" evidence="2">
    <location>
        <begin position="408"/>
        <end position="422"/>
    </location>
</feature>
<evidence type="ECO:0000313" key="4">
    <source>
        <dbReference type="Proteomes" id="UP000268162"/>
    </source>
</evidence>
<dbReference type="PANTHER" id="PTHR47934">
    <property type="entry name" value="PENTATRICOPEPTIDE REPEAT-CONTAINING PROTEIN PET309, MITOCHONDRIAL"/>
    <property type="match status" value="1"/>
</dbReference>
<dbReference type="InterPro" id="IPR011990">
    <property type="entry name" value="TPR-like_helical_dom_sf"/>
</dbReference>
<dbReference type="Gene3D" id="1.25.40.10">
    <property type="entry name" value="Tetratricopeptide repeat domain"/>
    <property type="match status" value="1"/>
</dbReference>
<feature type="compositionally biased region" description="Low complexity" evidence="2">
    <location>
        <begin position="166"/>
        <end position="176"/>
    </location>
</feature>
<dbReference type="GO" id="GO:0007005">
    <property type="term" value="P:mitochondrion organization"/>
    <property type="evidence" value="ECO:0007669"/>
    <property type="project" value="TreeGrafter"/>
</dbReference>
<protein>
    <submittedName>
        <fullName evidence="3">Uncharacterized protein</fullName>
    </submittedName>
</protein>
<dbReference type="GO" id="GO:0006396">
    <property type="term" value="P:RNA processing"/>
    <property type="evidence" value="ECO:0007669"/>
    <property type="project" value="TreeGrafter"/>
</dbReference>